<keyword evidence="4" id="KW-1185">Reference proteome</keyword>
<dbReference type="Proteomes" id="UP000053029">
    <property type="component" value="Unassembled WGS sequence"/>
</dbReference>
<keyword evidence="2" id="KW-0732">Signal</keyword>
<feature type="signal peptide" evidence="2">
    <location>
        <begin position="1"/>
        <end position="18"/>
    </location>
</feature>
<name>A0A0D2GPD9_9EURO</name>
<feature type="region of interest" description="Disordered" evidence="1">
    <location>
        <begin position="199"/>
        <end position="238"/>
    </location>
</feature>
<dbReference type="InterPro" id="IPR008914">
    <property type="entry name" value="PEBP"/>
</dbReference>
<organism evidence="3 4">
    <name type="scientific">Fonsecaea pedrosoi CBS 271.37</name>
    <dbReference type="NCBI Taxonomy" id="1442368"/>
    <lineage>
        <taxon>Eukaryota</taxon>
        <taxon>Fungi</taxon>
        <taxon>Dikarya</taxon>
        <taxon>Ascomycota</taxon>
        <taxon>Pezizomycotina</taxon>
        <taxon>Eurotiomycetes</taxon>
        <taxon>Chaetothyriomycetidae</taxon>
        <taxon>Chaetothyriales</taxon>
        <taxon>Herpotrichiellaceae</taxon>
        <taxon>Fonsecaea</taxon>
    </lineage>
</organism>
<dbReference type="GO" id="GO:0046578">
    <property type="term" value="P:regulation of Ras protein signal transduction"/>
    <property type="evidence" value="ECO:0007669"/>
    <property type="project" value="TreeGrafter"/>
</dbReference>
<accession>A0A0D2GPD9</accession>
<protein>
    <submittedName>
        <fullName evidence="3">Unplaced genomic scaffold supercont1.2, whole genome shotgun sequence</fullName>
    </submittedName>
</protein>
<dbReference type="PANTHER" id="PTHR11362:SF148">
    <property type="entry name" value="CARBOXYPEPTIDASE Y INHIBITOR"/>
    <property type="match status" value="1"/>
</dbReference>
<dbReference type="GO" id="GO:0005543">
    <property type="term" value="F:phospholipid binding"/>
    <property type="evidence" value="ECO:0007669"/>
    <property type="project" value="TreeGrafter"/>
</dbReference>
<dbReference type="VEuPathDB" id="FungiDB:Z517_02081"/>
<proteinExistence type="predicted"/>
<gene>
    <name evidence="3" type="ORF">Z517_02081</name>
</gene>
<dbReference type="PANTHER" id="PTHR11362">
    <property type="entry name" value="PHOSPHATIDYLETHANOLAMINE-BINDING PROTEIN"/>
    <property type="match status" value="1"/>
</dbReference>
<dbReference type="RefSeq" id="XP_013286646.1">
    <property type="nucleotide sequence ID" value="XM_013431192.1"/>
</dbReference>
<reference evidence="3 4" key="1">
    <citation type="submission" date="2015-01" db="EMBL/GenBank/DDBJ databases">
        <title>The Genome Sequence of Fonsecaea pedrosoi CBS 271.37.</title>
        <authorList>
            <consortium name="The Broad Institute Genomics Platform"/>
            <person name="Cuomo C."/>
            <person name="de Hoog S."/>
            <person name="Gorbushina A."/>
            <person name="Stielow B."/>
            <person name="Teixiera M."/>
            <person name="Abouelleil A."/>
            <person name="Chapman S.B."/>
            <person name="Priest M."/>
            <person name="Young S.K."/>
            <person name="Wortman J."/>
            <person name="Nusbaum C."/>
            <person name="Birren B."/>
        </authorList>
    </citation>
    <scope>NUCLEOTIDE SEQUENCE [LARGE SCALE GENOMIC DNA]</scope>
    <source>
        <strain evidence="3 4">CBS 271.37</strain>
    </source>
</reference>
<dbReference type="CDD" id="cd00866">
    <property type="entry name" value="PEBP_euk"/>
    <property type="match status" value="1"/>
</dbReference>
<dbReference type="Gene3D" id="3.90.280.10">
    <property type="entry name" value="PEBP-like"/>
    <property type="match status" value="1"/>
</dbReference>
<evidence type="ECO:0000256" key="1">
    <source>
        <dbReference type="SAM" id="MobiDB-lite"/>
    </source>
</evidence>
<evidence type="ECO:0000313" key="3">
    <source>
        <dbReference type="EMBL" id="KIW82838.1"/>
    </source>
</evidence>
<dbReference type="GO" id="GO:0030414">
    <property type="term" value="F:peptidase inhibitor activity"/>
    <property type="evidence" value="ECO:0007669"/>
    <property type="project" value="TreeGrafter"/>
</dbReference>
<dbReference type="InterPro" id="IPR035810">
    <property type="entry name" value="PEBP_euk"/>
</dbReference>
<dbReference type="SUPFAM" id="SSF49777">
    <property type="entry name" value="PEBP-like"/>
    <property type="match status" value="1"/>
</dbReference>
<evidence type="ECO:0000256" key="2">
    <source>
        <dbReference type="SAM" id="SignalP"/>
    </source>
</evidence>
<dbReference type="STRING" id="1442368.A0A0D2GPD9"/>
<dbReference type="Pfam" id="PF01161">
    <property type="entry name" value="PBP"/>
    <property type="match status" value="1"/>
</dbReference>
<dbReference type="GeneID" id="25301571"/>
<feature type="chain" id="PRO_5002243034" evidence="2">
    <location>
        <begin position="19"/>
        <end position="276"/>
    </location>
</feature>
<dbReference type="InterPro" id="IPR036610">
    <property type="entry name" value="PEBP-like_sf"/>
</dbReference>
<dbReference type="AlphaFoldDB" id="A0A0D2GPD9"/>
<dbReference type="EMBL" id="KN846970">
    <property type="protein sequence ID" value="KIW82838.1"/>
    <property type="molecule type" value="Genomic_DNA"/>
</dbReference>
<sequence>MKYLSVLAVPTLAALVSAQSAPNFPVQVDANLRVDFLSSSTSVAPAGVLLPRDDVLDGPTVYGPANATEEATYILFVVDEDVNTGNGPRVQLLHYFQPNLVGINHELSIQPGARNATTAVGAEYLTPSPPGGDGPHRYTLLLYPQPEGFTVPQAYISFSPPADTNARYPFNMSGFAAAAGLGQPIAANWFRVVNDTSSTSTASSSTSSATESAATTSVETGTVASTPTSTGASTSASASASTAANSAAGLDEVRAGARELTMGLAMGITGAWLWML</sequence>
<dbReference type="GO" id="GO:0030162">
    <property type="term" value="P:regulation of proteolysis"/>
    <property type="evidence" value="ECO:0007669"/>
    <property type="project" value="TreeGrafter"/>
</dbReference>
<evidence type="ECO:0000313" key="4">
    <source>
        <dbReference type="Proteomes" id="UP000053029"/>
    </source>
</evidence>
<dbReference type="OrthoDB" id="440553at2759"/>
<dbReference type="HOGENOM" id="CLU_043994_4_0_1"/>